<evidence type="ECO:0000256" key="1">
    <source>
        <dbReference type="SAM" id="MobiDB-lite"/>
    </source>
</evidence>
<proteinExistence type="predicted"/>
<comment type="caution">
    <text evidence="2">The sequence shown here is derived from an EMBL/GenBank/DDBJ whole genome shotgun (WGS) entry which is preliminary data.</text>
</comment>
<dbReference type="AlphaFoldDB" id="A0AAV6SQ03"/>
<feature type="compositionally biased region" description="Polar residues" evidence="1">
    <location>
        <begin position="79"/>
        <end position="88"/>
    </location>
</feature>
<dbReference type="EMBL" id="JAGKHQ010000003">
    <property type="protein sequence ID" value="KAG7519880.1"/>
    <property type="molecule type" value="Genomic_DNA"/>
</dbReference>
<evidence type="ECO:0000313" key="3">
    <source>
        <dbReference type="Proteomes" id="UP000693946"/>
    </source>
</evidence>
<evidence type="ECO:0000313" key="2">
    <source>
        <dbReference type="EMBL" id="KAG7519880.1"/>
    </source>
</evidence>
<feature type="region of interest" description="Disordered" evidence="1">
    <location>
        <begin position="52"/>
        <end position="91"/>
    </location>
</feature>
<feature type="compositionally biased region" description="Basic and acidic residues" evidence="1">
    <location>
        <begin position="63"/>
        <end position="78"/>
    </location>
</feature>
<organism evidence="2 3">
    <name type="scientific">Solea senegalensis</name>
    <name type="common">Senegalese sole</name>
    <dbReference type="NCBI Taxonomy" id="28829"/>
    <lineage>
        <taxon>Eukaryota</taxon>
        <taxon>Metazoa</taxon>
        <taxon>Chordata</taxon>
        <taxon>Craniata</taxon>
        <taxon>Vertebrata</taxon>
        <taxon>Euteleostomi</taxon>
        <taxon>Actinopterygii</taxon>
        <taxon>Neopterygii</taxon>
        <taxon>Teleostei</taxon>
        <taxon>Neoteleostei</taxon>
        <taxon>Acanthomorphata</taxon>
        <taxon>Carangaria</taxon>
        <taxon>Pleuronectiformes</taxon>
        <taxon>Pleuronectoidei</taxon>
        <taxon>Soleidae</taxon>
        <taxon>Solea</taxon>
    </lineage>
</organism>
<sequence length="112" mass="12505">MERALVYAGAAAAAAAEEEMFAFLHLDSPIRAAYTCNSITCELSMSVSMTRSCQTNPTSRKKTTGEEREDVRWMEKKNTQSSMNSSDCHVSLPEAADVSPFYRNVKETKRSR</sequence>
<dbReference type="Proteomes" id="UP000693946">
    <property type="component" value="Linkage Group LG11"/>
</dbReference>
<name>A0AAV6SQ03_SOLSE</name>
<reference evidence="2 3" key="1">
    <citation type="journal article" date="2021" name="Sci. Rep.">
        <title>Chromosome anchoring in Senegalese sole (Solea senegalensis) reveals sex-associated markers and genome rearrangements in flatfish.</title>
        <authorList>
            <person name="Guerrero-Cozar I."/>
            <person name="Gomez-Garrido J."/>
            <person name="Berbel C."/>
            <person name="Martinez-Blanch J.F."/>
            <person name="Alioto T."/>
            <person name="Claros M.G."/>
            <person name="Gagnaire P.A."/>
            <person name="Manchado M."/>
        </authorList>
    </citation>
    <scope>NUCLEOTIDE SEQUENCE [LARGE SCALE GENOMIC DNA]</scope>
    <source>
        <strain evidence="2">Sse05_10M</strain>
    </source>
</reference>
<accession>A0AAV6SQ03</accession>
<keyword evidence="3" id="KW-1185">Reference proteome</keyword>
<gene>
    <name evidence="2" type="ORF">JOB18_017871</name>
</gene>
<protein>
    <submittedName>
        <fullName evidence="2">Uncharacterized protein</fullName>
    </submittedName>
</protein>